<dbReference type="Gene3D" id="3.40.50.300">
    <property type="entry name" value="P-loop containing nucleotide triphosphate hydrolases"/>
    <property type="match status" value="1"/>
</dbReference>
<sequence length="234" mass="26776">MGYARDVVDSVQYLANRSRDAFEAGWRRETAQRSPYQAWNDRHEAIFVHIPKAAGQSVKAALGLEDDPRFGHISAEGLRHADPDRFARYTSFAVVRHPVDRLRSAFHYLTSTTPYAHDRAWARRHLSGIQSFPEFVERLNNPLFRARVMPWIHFRPQAHFVTDTDGSLIVDRIFQLETLDTSFAEFCREIGIHRPLGTANASRPQGRDGGLDADQRKIVQGLYQEDFDLLGFAP</sequence>
<keyword evidence="1" id="KW-0808">Transferase</keyword>
<evidence type="ECO:0000313" key="2">
    <source>
        <dbReference type="Proteomes" id="UP000245390"/>
    </source>
</evidence>
<name>A0A316GDQ2_9RHOB</name>
<dbReference type="AlphaFoldDB" id="A0A316GDQ2"/>
<dbReference type="Proteomes" id="UP000245390">
    <property type="component" value="Unassembled WGS sequence"/>
</dbReference>
<dbReference type="GO" id="GO:0008146">
    <property type="term" value="F:sulfotransferase activity"/>
    <property type="evidence" value="ECO:0007669"/>
    <property type="project" value="InterPro"/>
</dbReference>
<dbReference type="RefSeq" id="WP_109757688.1">
    <property type="nucleotide sequence ID" value="NZ_CP034588.1"/>
</dbReference>
<dbReference type="EMBL" id="QGGV01000001">
    <property type="protein sequence ID" value="PWK58842.1"/>
    <property type="molecule type" value="Genomic_DNA"/>
</dbReference>
<dbReference type="KEGG" id="salo:EF888_04730"/>
<comment type="caution">
    <text evidence="1">The sequence shown here is derived from an EMBL/GenBank/DDBJ whole genome shotgun (WGS) entry which is preliminary data.</text>
</comment>
<keyword evidence="2" id="KW-1185">Reference proteome</keyword>
<proteinExistence type="predicted"/>
<dbReference type="GO" id="GO:0016020">
    <property type="term" value="C:membrane"/>
    <property type="evidence" value="ECO:0007669"/>
    <property type="project" value="InterPro"/>
</dbReference>
<dbReference type="Pfam" id="PF03567">
    <property type="entry name" value="Sulfotransfer_2"/>
    <property type="match status" value="1"/>
</dbReference>
<evidence type="ECO:0000313" key="1">
    <source>
        <dbReference type="EMBL" id="PWK58842.1"/>
    </source>
</evidence>
<accession>A0A316GDQ2</accession>
<dbReference type="OrthoDB" id="1407035at2"/>
<organism evidence="1 2">
    <name type="scientific">Silicimonas algicola</name>
    <dbReference type="NCBI Taxonomy" id="1826607"/>
    <lineage>
        <taxon>Bacteria</taxon>
        <taxon>Pseudomonadati</taxon>
        <taxon>Pseudomonadota</taxon>
        <taxon>Alphaproteobacteria</taxon>
        <taxon>Rhodobacterales</taxon>
        <taxon>Paracoccaceae</taxon>
    </lineage>
</organism>
<protein>
    <submittedName>
        <fullName evidence="1">Sulfotransferase family protein</fullName>
    </submittedName>
</protein>
<reference evidence="1 2" key="1">
    <citation type="submission" date="2018-05" db="EMBL/GenBank/DDBJ databases">
        <title>Genomic Encyclopedia of Type Strains, Phase IV (KMG-IV): sequencing the most valuable type-strain genomes for metagenomic binning, comparative biology and taxonomic classification.</title>
        <authorList>
            <person name="Goeker M."/>
        </authorList>
    </citation>
    <scope>NUCLEOTIDE SEQUENCE [LARGE SCALE GENOMIC DNA]</scope>
    <source>
        <strain evidence="1 2">DSM 103371</strain>
    </source>
</reference>
<dbReference type="InterPro" id="IPR005331">
    <property type="entry name" value="Sulfotransferase"/>
</dbReference>
<gene>
    <name evidence="1" type="ORF">C8D95_101658</name>
</gene>
<dbReference type="InterPro" id="IPR027417">
    <property type="entry name" value="P-loop_NTPase"/>
</dbReference>